<sequence>MLWEDSNYRGLLGFWEDSNGSIKYN</sequence>
<comment type="caution">
    <text evidence="1">The sequence shown here is derived from an EMBL/GenBank/DDBJ whole genome shotgun (WGS) entry which is preliminary data.</text>
</comment>
<dbReference type="EMBL" id="CAMAPF010000936">
    <property type="protein sequence ID" value="CAH9125359.1"/>
    <property type="molecule type" value="Genomic_DNA"/>
</dbReference>
<gene>
    <name evidence="1" type="ORF">CEPIT_LOCUS26699</name>
</gene>
<evidence type="ECO:0000313" key="2">
    <source>
        <dbReference type="Proteomes" id="UP001152523"/>
    </source>
</evidence>
<reference evidence="1" key="1">
    <citation type="submission" date="2022-07" db="EMBL/GenBank/DDBJ databases">
        <authorList>
            <person name="Macas J."/>
            <person name="Novak P."/>
            <person name="Neumann P."/>
        </authorList>
    </citation>
    <scope>NUCLEOTIDE SEQUENCE</scope>
</reference>
<proteinExistence type="predicted"/>
<dbReference type="Proteomes" id="UP001152523">
    <property type="component" value="Unassembled WGS sequence"/>
</dbReference>
<protein>
    <submittedName>
        <fullName evidence="1">Uncharacterized protein</fullName>
    </submittedName>
</protein>
<accession>A0AAV0EMR2</accession>
<dbReference type="AlphaFoldDB" id="A0AAV0EMR2"/>
<evidence type="ECO:0000313" key="1">
    <source>
        <dbReference type="EMBL" id="CAH9125359.1"/>
    </source>
</evidence>
<name>A0AAV0EMR2_9ASTE</name>
<keyword evidence="2" id="KW-1185">Reference proteome</keyword>
<organism evidence="1 2">
    <name type="scientific">Cuscuta epithymum</name>
    <dbReference type="NCBI Taxonomy" id="186058"/>
    <lineage>
        <taxon>Eukaryota</taxon>
        <taxon>Viridiplantae</taxon>
        <taxon>Streptophyta</taxon>
        <taxon>Embryophyta</taxon>
        <taxon>Tracheophyta</taxon>
        <taxon>Spermatophyta</taxon>
        <taxon>Magnoliopsida</taxon>
        <taxon>eudicotyledons</taxon>
        <taxon>Gunneridae</taxon>
        <taxon>Pentapetalae</taxon>
        <taxon>asterids</taxon>
        <taxon>lamiids</taxon>
        <taxon>Solanales</taxon>
        <taxon>Convolvulaceae</taxon>
        <taxon>Cuscuteae</taxon>
        <taxon>Cuscuta</taxon>
        <taxon>Cuscuta subgen. Cuscuta</taxon>
    </lineage>
</organism>